<comment type="function">
    <text evidence="1 6">Catalyzes the insertion of molybdate into adenylated molybdopterin with the concomitant release of AMP.</text>
</comment>
<reference evidence="8 9" key="1">
    <citation type="submission" date="2019-09" db="EMBL/GenBank/DDBJ databases">
        <authorList>
            <person name="Cremers G."/>
        </authorList>
    </citation>
    <scope>NUCLEOTIDE SEQUENCE [LARGE SCALE GENOMIC DNA]</scope>
    <source>
        <strain evidence="8">4A</strain>
    </source>
</reference>
<dbReference type="SUPFAM" id="SSF63882">
    <property type="entry name" value="MoeA N-terminal region -like"/>
    <property type="match status" value="1"/>
</dbReference>
<accession>A0A5E6M687</accession>
<dbReference type="SMART" id="SM00852">
    <property type="entry name" value="MoCF_biosynth"/>
    <property type="match status" value="1"/>
</dbReference>
<dbReference type="EC" id="2.10.1.1" evidence="6"/>
<dbReference type="InterPro" id="IPR001453">
    <property type="entry name" value="MoaB/Mog_dom"/>
</dbReference>
<organism evidence="8 9">
    <name type="scientific">Methylacidimicrobium tartarophylax</name>
    <dbReference type="NCBI Taxonomy" id="1041768"/>
    <lineage>
        <taxon>Bacteria</taxon>
        <taxon>Pseudomonadati</taxon>
        <taxon>Verrucomicrobiota</taxon>
        <taxon>Methylacidimicrobium</taxon>
    </lineage>
</organism>
<feature type="domain" description="MoaB/Mog" evidence="7">
    <location>
        <begin position="171"/>
        <end position="309"/>
    </location>
</feature>
<dbReference type="GO" id="GO:0006777">
    <property type="term" value="P:Mo-molybdopterin cofactor biosynthetic process"/>
    <property type="evidence" value="ECO:0007669"/>
    <property type="project" value="UniProtKB-UniRule"/>
</dbReference>
<dbReference type="InterPro" id="IPR036688">
    <property type="entry name" value="MoeA_C_domain_IV_sf"/>
</dbReference>
<keyword evidence="6" id="KW-0460">Magnesium</keyword>
<dbReference type="InterPro" id="IPR005111">
    <property type="entry name" value="MoeA_C_domain_IV"/>
</dbReference>
<dbReference type="UniPathway" id="UPA00344"/>
<dbReference type="PANTHER" id="PTHR10192:SF5">
    <property type="entry name" value="GEPHYRIN"/>
    <property type="match status" value="1"/>
</dbReference>
<evidence type="ECO:0000256" key="2">
    <source>
        <dbReference type="ARBA" id="ARBA00005046"/>
    </source>
</evidence>
<evidence type="ECO:0000256" key="6">
    <source>
        <dbReference type="RuleBase" id="RU365090"/>
    </source>
</evidence>
<dbReference type="GO" id="GO:0005829">
    <property type="term" value="C:cytosol"/>
    <property type="evidence" value="ECO:0007669"/>
    <property type="project" value="TreeGrafter"/>
</dbReference>
<keyword evidence="9" id="KW-1185">Reference proteome</keyword>
<protein>
    <recommendedName>
        <fullName evidence="6">Molybdopterin molybdenumtransferase</fullName>
        <ecNumber evidence="6">2.10.1.1</ecNumber>
    </recommendedName>
</protein>
<keyword evidence="4 6" id="KW-0501">Molybdenum cofactor biosynthesis</keyword>
<sequence>MVTAEEAWRILGSLAKPIGTEQAPLGSLSGRVLAEEVRAESPFPPFSRALVDGYAVRAEDLPGLLVVCGSSEAGRPFSGTLLPKQAVRILTGAVVPEGATHVVRQEEVERSDERIRVGSPLESLNIQTRGEDAKPGDLLLTPGIRLGAGPIGLLASLGKSEALVFRRLRLAHLLSGDELAPAGESLPAGKIYDVNGPMMAALWDRGGWERMGQRWIRDLRVEMERAIEEWMPKADVLVLSGGLGPGEADLVSEALAALGCAVHFHGVEIRPGKPFLCASQGQTLVLGLPGNPGAHLALFWLFVKPLLDALSGMPFAVPWQTGRLSGDLSSGPLPRETFWPVTVASEEGSIWLHPLPWTGSASVPVLARTQGFARLPKGRGRFAAKELLAFLPIA</sequence>
<evidence type="ECO:0000313" key="8">
    <source>
        <dbReference type="EMBL" id="VVM04426.1"/>
    </source>
</evidence>
<dbReference type="AlphaFoldDB" id="A0A5E6M687"/>
<evidence type="ECO:0000256" key="3">
    <source>
        <dbReference type="ARBA" id="ARBA00010763"/>
    </source>
</evidence>
<dbReference type="Pfam" id="PF00994">
    <property type="entry name" value="MoCF_biosynth"/>
    <property type="match status" value="1"/>
</dbReference>
<gene>
    <name evidence="8" type="primary">moeA</name>
    <name evidence="8" type="ORF">MAMT_00089</name>
</gene>
<dbReference type="GO" id="GO:0046872">
    <property type="term" value="F:metal ion binding"/>
    <property type="evidence" value="ECO:0007669"/>
    <property type="project" value="UniProtKB-UniRule"/>
</dbReference>
<evidence type="ECO:0000313" key="9">
    <source>
        <dbReference type="Proteomes" id="UP000334923"/>
    </source>
</evidence>
<dbReference type="Gene3D" id="2.170.190.11">
    <property type="entry name" value="Molybdopterin biosynthesis moea protein, domain 3"/>
    <property type="match status" value="1"/>
</dbReference>
<evidence type="ECO:0000256" key="1">
    <source>
        <dbReference type="ARBA" id="ARBA00002901"/>
    </source>
</evidence>
<dbReference type="InterPro" id="IPR038987">
    <property type="entry name" value="MoeA-like"/>
</dbReference>
<dbReference type="GO" id="GO:0061599">
    <property type="term" value="F:molybdopterin molybdotransferase activity"/>
    <property type="evidence" value="ECO:0007669"/>
    <property type="project" value="UniProtKB-UniRule"/>
</dbReference>
<proteinExistence type="inferred from homology"/>
<comment type="similarity">
    <text evidence="3 6">Belongs to the MoeA family.</text>
</comment>
<dbReference type="Proteomes" id="UP000334923">
    <property type="component" value="Unassembled WGS sequence"/>
</dbReference>
<evidence type="ECO:0000259" key="7">
    <source>
        <dbReference type="SMART" id="SM00852"/>
    </source>
</evidence>
<dbReference type="SUPFAM" id="SSF63867">
    <property type="entry name" value="MoeA C-terminal domain-like"/>
    <property type="match status" value="1"/>
</dbReference>
<dbReference type="PANTHER" id="PTHR10192">
    <property type="entry name" value="MOLYBDOPTERIN BIOSYNTHESIS PROTEIN"/>
    <property type="match status" value="1"/>
</dbReference>
<keyword evidence="6" id="KW-0500">Molybdenum</keyword>
<dbReference type="NCBIfam" id="TIGR00177">
    <property type="entry name" value="molyb_syn"/>
    <property type="match status" value="1"/>
</dbReference>
<dbReference type="Pfam" id="PF03454">
    <property type="entry name" value="MoeA_C"/>
    <property type="match status" value="1"/>
</dbReference>
<comment type="catalytic activity">
    <reaction evidence="5">
        <text>adenylyl-molybdopterin + molybdate = Mo-molybdopterin + AMP + H(+)</text>
        <dbReference type="Rhea" id="RHEA:35047"/>
        <dbReference type="ChEBI" id="CHEBI:15378"/>
        <dbReference type="ChEBI" id="CHEBI:36264"/>
        <dbReference type="ChEBI" id="CHEBI:62727"/>
        <dbReference type="ChEBI" id="CHEBI:71302"/>
        <dbReference type="ChEBI" id="CHEBI:456215"/>
        <dbReference type="EC" id="2.10.1.1"/>
    </reaction>
</comment>
<dbReference type="SUPFAM" id="SSF53218">
    <property type="entry name" value="Molybdenum cofactor biosynthesis proteins"/>
    <property type="match status" value="1"/>
</dbReference>
<name>A0A5E6M687_9BACT</name>
<dbReference type="Gene3D" id="3.40.980.10">
    <property type="entry name" value="MoaB/Mog-like domain"/>
    <property type="match status" value="1"/>
</dbReference>
<dbReference type="CDD" id="cd00887">
    <property type="entry name" value="MoeA"/>
    <property type="match status" value="1"/>
</dbReference>
<dbReference type="InterPro" id="IPR036425">
    <property type="entry name" value="MoaB/Mog-like_dom_sf"/>
</dbReference>
<dbReference type="InterPro" id="IPR005110">
    <property type="entry name" value="MoeA_linker/N"/>
</dbReference>
<dbReference type="InterPro" id="IPR036135">
    <property type="entry name" value="MoeA_linker/N_sf"/>
</dbReference>
<dbReference type="Gene3D" id="3.90.105.10">
    <property type="entry name" value="Molybdopterin biosynthesis moea protein, domain 2"/>
    <property type="match status" value="1"/>
</dbReference>
<dbReference type="Gene3D" id="2.40.340.10">
    <property type="entry name" value="MoeA, C-terminal, domain IV"/>
    <property type="match status" value="1"/>
</dbReference>
<comment type="cofactor">
    <cofactor evidence="6">
        <name>Mg(2+)</name>
        <dbReference type="ChEBI" id="CHEBI:18420"/>
    </cofactor>
</comment>
<comment type="pathway">
    <text evidence="2 6">Cofactor biosynthesis; molybdopterin biosynthesis.</text>
</comment>
<evidence type="ECO:0000256" key="5">
    <source>
        <dbReference type="ARBA" id="ARBA00047317"/>
    </source>
</evidence>
<keyword evidence="6 8" id="KW-0808">Transferase</keyword>
<keyword evidence="6" id="KW-0479">Metal-binding</keyword>
<dbReference type="Pfam" id="PF03453">
    <property type="entry name" value="MoeA_N"/>
    <property type="match status" value="1"/>
</dbReference>
<dbReference type="EMBL" id="CABFVA020000002">
    <property type="protein sequence ID" value="VVM04426.1"/>
    <property type="molecule type" value="Genomic_DNA"/>
</dbReference>
<evidence type="ECO:0000256" key="4">
    <source>
        <dbReference type="ARBA" id="ARBA00023150"/>
    </source>
</evidence>